<keyword evidence="2 5" id="KW-0812">Transmembrane</keyword>
<comment type="subcellular location">
    <subcellularLocation>
        <location evidence="1">Membrane</location>
        <topology evidence="1">Multi-pass membrane protein</topology>
    </subcellularLocation>
</comment>
<keyword evidence="4 5" id="KW-0472">Membrane</keyword>
<feature type="transmembrane region" description="Helical" evidence="5">
    <location>
        <begin position="362"/>
        <end position="381"/>
    </location>
</feature>
<sequence>MNFLVNAVKLYFNRNWTRKDMMSSAPIPQHARTSLQKVFLTLLYATLAAALGSHLFREEEGQFTVIYCLASFLWLHFTSPWGVWRRLLFLIVGAFCIGASVGHITEYFFKINQSAVVRFLQGVAIVFGCFLFAAMVHRERRQIYFNGLIQTYILMQLSGFDIHQWTLKAYVLLALFMGYLVVYSQEILYDARFGEIDFVNGTYAVFLHLPAIVVHAVRLRLVNAVKLYFNRNWTRKDMMNSAPITEHAYTSLKTVYVTLFLAILATAFGSYLHLIWETGGMLSIIKCGSSLLLLYRTPQQRVLARLLYLMDVAICFGASVGLFTKYFFEIDQSAVIRFLQGAAIVFGCFLFAAKVHRERSHIYITSLINTGILILLCFGVSQWTLKAYVLLAFFMGYLVLYSQEILYNARFGEINFANCAFTIFFCLPAIVVHAVRLCLGANIEQHRQN</sequence>
<feature type="transmembrane region" description="Helical" evidence="5">
    <location>
        <begin position="87"/>
        <end position="109"/>
    </location>
</feature>
<feature type="transmembrane region" description="Helical" evidence="5">
    <location>
        <begin position="334"/>
        <end position="353"/>
    </location>
</feature>
<comment type="caution">
    <text evidence="6">The sequence shown here is derived from an EMBL/GenBank/DDBJ whole genome shotgun (WGS) entry which is preliminary data.</text>
</comment>
<accession>A0A9J6AS76</accession>
<evidence type="ECO:0000313" key="7">
    <source>
        <dbReference type="Proteomes" id="UP000824120"/>
    </source>
</evidence>
<feature type="transmembrane region" description="Helical" evidence="5">
    <location>
        <begin position="167"/>
        <end position="185"/>
    </location>
</feature>
<feature type="transmembrane region" description="Helical" evidence="5">
    <location>
        <begin position="205"/>
        <end position="229"/>
    </location>
</feature>
<feature type="transmembrane region" description="Helical" evidence="5">
    <location>
        <begin position="116"/>
        <end position="137"/>
    </location>
</feature>
<feature type="transmembrane region" description="Helical" evidence="5">
    <location>
        <begin position="63"/>
        <end position="81"/>
    </location>
</feature>
<dbReference type="PANTHER" id="PTHR23291">
    <property type="entry name" value="BAX INHIBITOR-RELATED"/>
    <property type="match status" value="1"/>
</dbReference>
<dbReference type="PANTHER" id="PTHR23291:SF99">
    <property type="entry name" value="BAX INHIBITOR 1-LIKE"/>
    <property type="match status" value="1"/>
</dbReference>
<gene>
    <name evidence="6" type="ORF">H5410_012292</name>
</gene>
<evidence type="ECO:0000256" key="4">
    <source>
        <dbReference type="ARBA" id="ARBA00023136"/>
    </source>
</evidence>
<dbReference type="GO" id="GO:0016020">
    <property type="term" value="C:membrane"/>
    <property type="evidence" value="ECO:0007669"/>
    <property type="project" value="UniProtKB-SubCell"/>
</dbReference>
<reference evidence="6 7" key="1">
    <citation type="submission" date="2020-09" db="EMBL/GenBank/DDBJ databases">
        <title>De no assembly of potato wild relative species, Solanum commersonii.</title>
        <authorList>
            <person name="Cho K."/>
        </authorList>
    </citation>
    <scope>NUCLEOTIDE SEQUENCE [LARGE SCALE GENOMIC DNA]</scope>
    <source>
        <strain evidence="6">LZ3.2</strain>
        <tissue evidence="6">Leaf</tissue>
    </source>
</reference>
<keyword evidence="7" id="KW-1185">Reference proteome</keyword>
<dbReference type="Proteomes" id="UP000824120">
    <property type="component" value="Chromosome 2"/>
</dbReference>
<evidence type="ECO:0000256" key="5">
    <source>
        <dbReference type="SAM" id="Phobius"/>
    </source>
</evidence>
<dbReference type="OrthoDB" id="1277691at2759"/>
<feature type="transmembrane region" description="Helical" evidence="5">
    <location>
        <begin position="38"/>
        <end position="56"/>
    </location>
</feature>
<organism evidence="6 7">
    <name type="scientific">Solanum commersonii</name>
    <name type="common">Commerson's wild potato</name>
    <name type="synonym">Commerson's nightshade</name>
    <dbReference type="NCBI Taxonomy" id="4109"/>
    <lineage>
        <taxon>Eukaryota</taxon>
        <taxon>Viridiplantae</taxon>
        <taxon>Streptophyta</taxon>
        <taxon>Embryophyta</taxon>
        <taxon>Tracheophyta</taxon>
        <taxon>Spermatophyta</taxon>
        <taxon>Magnoliopsida</taxon>
        <taxon>eudicotyledons</taxon>
        <taxon>Gunneridae</taxon>
        <taxon>Pentapetalae</taxon>
        <taxon>asterids</taxon>
        <taxon>lamiids</taxon>
        <taxon>Solanales</taxon>
        <taxon>Solanaceae</taxon>
        <taxon>Solanoideae</taxon>
        <taxon>Solaneae</taxon>
        <taxon>Solanum</taxon>
    </lineage>
</organism>
<protein>
    <submittedName>
        <fullName evidence="6">Uncharacterized protein</fullName>
    </submittedName>
</protein>
<dbReference type="EMBL" id="JACXVP010000002">
    <property type="protein sequence ID" value="KAG5627074.1"/>
    <property type="molecule type" value="Genomic_DNA"/>
</dbReference>
<name>A0A9J6AS76_SOLCO</name>
<proteinExistence type="predicted"/>
<feature type="transmembrane region" description="Helical" evidence="5">
    <location>
        <begin position="250"/>
        <end position="268"/>
    </location>
</feature>
<evidence type="ECO:0000313" key="6">
    <source>
        <dbReference type="EMBL" id="KAG5627074.1"/>
    </source>
</evidence>
<evidence type="ECO:0000256" key="1">
    <source>
        <dbReference type="ARBA" id="ARBA00004141"/>
    </source>
</evidence>
<feature type="transmembrane region" description="Helical" evidence="5">
    <location>
        <begin position="306"/>
        <end position="328"/>
    </location>
</feature>
<dbReference type="InterPro" id="IPR006214">
    <property type="entry name" value="Bax_inhibitor_1-related"/>
</dbReference>
<feature type="transmembrane region" description="Helical" evidence="5">
    <location>
        <begin position="419"/>
        <end position="443"/>
    </location>
</feature>
<evidence type="ECO:0000256" key="2">
    <source>
        <dbReference type="ARBA" id="ARBA00022692"/>
    </source>
</evidence>
<dbReference type="AlphaFoldDB" id="A0A9J6AS76"/>
<keyword evidence="3 5" id="KW-1133">Transmembrane helix</keyword>
<evidence type="ECO:0000256" key="3">
    <source>
        <dbReference type="ARBA" id="ARBA00022989"/>
    </source>
</evidence>
<feature type="transmembrane region" description="Helical" evidence="5">
    <location>
        <begin position="387"/>
        <end position="407"/>
    </location>
</feature>